<accession>A0A6J7QYY7</accession>
<protein>
    <submittedName>
        <fullName evidence="4">Unannotated protein</fullName>
    </submittedName>
</protein>
<evidence type="ECO:0000256" key="1">
    <source>
        <dbReference type="SAM" id="Phobius"/>
    </source>
</evidence>
<dbReference type="AlphaFoldDB" id="A0A6J7QYY7"/>
<keyword evidence="1" id="KW-1133">Transmembrane helix</keyword>
<gene>
    <name evidence="2" type="ORF">UFOPK3164_00300</name>
    <name evidence="3" type="ORF">UFOPK3427_01180</name>
    <name evidence="4" type="ORF">UFOPK4112_00961</name>
</gene>
<evidence type="ECO:0000313" key="2">
    <source>
        <dbReference type="EMBL" id="CAB4819293.1"/>
    </source>
</evidence>
<organism evidence="4">
    <name type="scientific">freshwater metagenome</name>
    <dbReference type="NCBI Taxonomy" id="449393"/>
    <lineage>
        <taxon>unclassified sequences</taxon>
        <taxon>metagenomes</taxon>
        <taxon>ecological metagenomes</taxon>
    </lineage>
</organism>
<proteinExistence type="predicted"/>
<reference evidence="4" key="1">
    <citation type="submission" date="2020-05" db="EMBL/GenBank/DDBJ databases">
        <authorList>
            <person name="Chiriac C."/>
            <person name="Salcher M."/>
            <person name="Ghai R."/>
            <person name="Kavagutti S V."/>
        </authorList>
    </citation>
    <scope>NUCLEOTIDE SEQUENCE</scope>
</reference>
<dbReference type="EMBL" id="CAFBPM010000008">
    <property type="protein sequence ID" value="CAB5021729.1"/>
    <property type="molecule type" value="Genomic_DNA"/>
</dbReference>
<evidence type="ECO:0000313" key="3">
    <source>
        <dbReference type="EMBL" id="CAB4876770.1"/>
    </source>
</evidence>
<name>A0A6J7QYY7_9ZZZZ</name>
<feature type="transmembrane region" description="Helical" evidence="1">
    <location>
        <begin position="12"/>
        <end position="33"/>
    </location>
</feature>
<sequence length="76" mass="8347">MTMATVAAIGTPLSLGTGVGLLPLLLGVVVMTLSRRKAFSSRYHLDARHQDGLSHETHQLPRECYPERGCELGSRW</sequence>
<evidence type="ECO:0000313" key="4">
    <source>
        <dbReference type="EMBL" id="CAB5021729.1"/>
    </source>
</evidence>
<keyword evidence="1" id="KW-0812">Transmembrane</keyword>
<keyword evidence="1" id="KW-0472">Membrane</keyword>
<dbReference type="EMBL" id="CAFBLT010000001">
    <property type="protein sequence ID" value="CAB4876770.1"/>
    <property type="molecule type" value="Genomic_DNA"/>
</dbReference>
<dbReference type="EMBL" id="CAFABE010000008">
    <property type="protein sequence ID" value="CAB4819293.1"/>
    <property type="molecule type" value="Genomic_DNA"/>
</dbReference>